<dbReference type="GO" id="GO:0008168">
    <property type="term" value="F:methyltransferase activity"/>
    <property type="evidence" value="ECO:0007669"/>
    <property type="project" value="UniProtKB-KW"/>
</dbReference>
<dbReference type="PANTHER" id="PTHR47099">
    <property type="entry name" value="METHYLCOBAMIDE:COM METHYLTRANSFERASE MTBA"/>
    <property type="match status" value="1"/>
</dbReference>
<dbReference type="Gene3D" id="3.20.20.210">
    <property type="match status" value="1"/>
</dbReference>
<evidence type="ECO:0000259" key="1">
    <source>
        <dbReference type="Pfam" id="PF01208"/>
    </source>
</evidence>
<protein>
    <submittedName>
        <fullName evidence="2">Methylcobalamin:coenzyme M methyltransferase</fullName>
    </submittedName>
</protein>
<dbReference type="Proteomes" id="UP000238415">
    <property type="component" value="Unassembled WGS sequence"/>
</dbReference>
<proteinExistence type="predicted"/>
<keyword evidence="3" id="KW-1185">Reference proteome</keyword>
<keyword evidence="2" id="KW-0808">Transferase</keyword>
<dbReference type="GO" id="GO:0006779">
    <property type="term" value="P:porphyrin-containing compound biosynthetic process"/>
    <property type="evidence" value="ECO:0007669"/>
    <property type="project" value="InterPro"/>
</dbReference>
<comment type="caution">
    <text evidence="2">The sequence shown here is derived from an EMBL/GenBank/DDBJ whole genome shotgun (WGS) entry which is preliminary data.</text>
</comment>
<dbReference type="OrthoDB" id="1725032at2"/>
<dbReference type="GO" id="GO:0032259">
    <property type="term" value="P:methylation"/>
    <property type="evidence" value="ECO:0007669"/>
    <property type="project" value="UniProtKB-KW"/>
</dbReference>
<dbReference type="EMBL" id="PVXM01000001">
    <property type="protein sequence ID" value="PRR76236.1"/>
    <property type="molecule type" value="Genomic_DNA"/>
</dbReference>
<evidence type="ECO:0000313" key="2">
    <source>
        <dbReference type="EMBL" id="PRR76236.1"/>
    </source>
</evidence>
<evidence type="ECO:0000313" key="3">
    <source>
        <dbReference type="Proteomes" id="UP000238415"/>
    </source>
</evidence>
<dbReference type="RefSeq" id="WP_106004131.1">
    <property type="nucleotide sequence ID" value="NZ_CP136419.1"/>
</dbReference>
<sequence>MSMTPRERVMTALARGVPDQVPFVENDVEEPLQVQIMGRDDFTPTELCEVLGLDGFGYHYPTGSAAGTGQSMQGGDAFHEKYYFPNKVTFDFFPPWIAKMGVDAGGRNFIEKGLLVDEESLKLFDEYLPDPDHPARYERVADWIAKYKGKYAVFARIRLGAASTINSMGLDNFSFAIFDNPKLVHEVHRRFSEWSARVVEHLNQMDFDFFWANDDIADNRGPWVSPQMFREFFLPHMKVVAQAIKKPWIFHSDGNLFPIMDDLLTLGMSAIHPIQPAAMDIGKMKREYGHRVCLVGNIDLDYTLTLGTPEEVDAEVKERIRVAAPGGGYICSSANSLPSYAKVENALAMRDAIKKYGKYPINLD</sequence>
<dbReference type="GO" id="GO:0004853">
    <property type="term" value="F:uroporphyrinogen decarboxylase activity"/>
    <property type="evidence" value="ECO:0007669"/>
    <property type="project" value="InterPro"/>
</dbReference>
<dbReference type="SUPFAM" id="SSF51726">
    <property type="entry name" value="UROD/MetE-like"/>
    <property type="match status" value="1"/>
</dbReference>
<feature type="domain" description="Uroporphyrinogen decarboxylase (URO-D)" evidence="1">
    <location>
        <begin position="167"/>
        <end position="356"/>
    </location>
</feature>
<dbReference type="InterPro" id="IPR052024">
    <property type="entry name" value="Methanogen_methyltrans"/>
</dbReference>
<name>A0A2T0AYZ6_9FIRM</name>
<reference evidence="2 3" key="1">
    <citation type="submission" date="2018-03" db="EMBL/GenBank/DDBJ databases">
        <title>Genome sequence of Moorella humiferrea DSM 23265.</title>
        <authorList>
            <person name="Poehlein A."/>
            <person name="Daniel R."/>
        </authorList>
    </citation>
    <scope>NUCLEOTIDE SEQUENCE [LARGE SCALE GENOMIC DNA]</scope>
    <source>
        <strain evidence="2 3">DSM 23265</strain>
    </source>
</reference>
<dbReference type="InterPro" id="IPR000257">
    <property type="entry name" value="Uroporphyrinogen_deCOase"/>
</dbReference>
<dbReference type="Pfam" id="PF01208">
    <property type="entry name" value="URO-D"/>
    <property type="match status" value="1"/>
</dbReference>
<accession>A0A2T0AYZ6</accession>
<dbReference type="AlphaFoldDB" id="A0A2T0AYZ6"/>
<dbReference type="PANTHER" id="PTHR47099:SF1">
    <property type="entry name" value="METHYLCOBAMIDE:COM METHYLTRANSFERASE MTBA"/>
    <property type="match status" value="1"/>
</dbReference>
<organism evidence="2 3">
    <name type="scientific">Neomoorella humiferrea</name>
    <dbReference type="NCBI Taxonomy" id="676965"/>
    <lineage>
        <taxon>Bacteria</taxon>
        <taxon>Bacillati</taxon>
        <taxon>Bacillota</taxon>
        <taxon>Clostridia</taxon>
        <taxon>Neomoorellales</taxon>
        <taxon>Neomoorellaceae</taxon>
        <taxon>Neomoorella</taxon>
    </lineage>
</organism>
<dbReference type="InterPro" id="IPR038071">
    <property type="entry name" value="UROD/MetE-like_sf"/>
</dbReference>
<keyword evidence="2" id="KW-0489">Methyltransferase</keyword>
<gene>
    <name evidence="2" type="ORF">MOHU_00810</name>
</gene>